<proteinExistence type="predicted"/>
<accession>A0A0G1VNG8</accession>
<protein>
    <submittedName>
        <fullName evidence="2">Uncharacterized protein</fullName>
    </submittedName>
</protein>
<dbReference type="Proteomes" id="UP000034589">
    <property type="component" value="Unassembled WGS sequence"/>
</dbReference>
<evidence type="ECO:0000313" key="2">
    <source>
        <dbReference type="EMBL" id="KKW08021.1"/>
    </source>
</evidence>
<evidence type="ECO:0000313" key="3">
    <source>
        <dbReference type="Proteomes" id="UP000034589"/>
    </source>
</evidence>
<feature type="transmembrane region" description="Helical" evidence="1">
    <location>
        <begin position="12"/>
        <end position="35"/>
    </location>
</feature>
<gene>
    <name evidence="2" type="ORF">UY39_C0003G0008</name>
</gene>
<sequence length="295" mass="32292">MELEQQTKRPLVETYAVPILIVAIGAGFLAISGGLTSRSDLLSDAQFSELQERVMTSGGVELPVVWGDLGRRLVETGAIDDTKWGELYGTLSEAEKLLLDGDNPERMRITRENAPYLLNLFWAFGLANKNPILEDKKGMMNPAYGGAGGFASTGGWILSRGDPMEHYNTHSLVTLTEAQQELIDKISRGIYRPCCDNPTHFPDCNHGMAMLGFLELMVSQGASESEMWEAALAVNSFWFPDTYLTIATYMLQRGTLWKDVDAREVLGRDYSSASGYARVASEVQSQGGQGSSCGV</sequence>
<keyword evidence="1" id="KW-1133">Transmembrane helix</keyword>
<comment type="caution">
    <text evidence="2">The sequence shown here is derived from an EMBL/GenBank/DDBJ whole genome shotgun (WGS) entry which is preliminary data.</text>
</comment>
<dbReference type="AlphaFoldDB" id="A0A0G1VNG8"/>
<name>A0A0G1VNG8_9BACT</name>
<organism evidence="2 3">
    <name type="scientific">Candidatus Kaiserbacteria bacterium GW2011_GWC2_49_12</name>
    <dbReference type="NCBI Taxonomy" id="1618675"/>
    <lineage>
        <taxon>Bacteria</taxon>
        <taxon>Candidatus Kaiseribacteriota</taxon>
    </lineage>
</organism>
<dbReference type="EMBL" id="LCPV01000003">
    <property type="protein sequence ID" value="KKW08021.1"/>
    <property type="molecule type" value="Genomic_DNA"/>
</dbReference>
<keyword evidence="1" id="KW-0812">Transmembrane</keyword>
<reference evidence="2 3" key="1">
    <citation type="journal article" date="2015" name="Nature">
        <title>rRNA introns, odd ribosomes, and small enigmatic genomes across a large radiation of phyla.</title>
        <authorList>
            <person name="Brown C.T."/>
            <person name="Hug L.A."/>
            <person name="Thomas B.C."/>
            <person name="Sharon I."/>
            <person name="Castelle C.J."/>
            <person name="Singh A."/>
            <person name="Wilkins M.J."/>
            <person name="Williams K.H."/>
            <person name="Banfield J.F."/>
        </authorList>
    </citation>
    <scope>NUCLEOTIDE SEQUENCE [LARGE SCALE GENOMIC DNA]</scope>
</reference>
<evidence type="ECO:0000256" key="1">
    <source>
        <dbReference type="SAM" id="Phobius"/>
    </source>
</evidence>
<keyword evidence="1" id="KW-0472">Membrane</keyword>